<evidence type="ECO:0000256" key="1">
    <source>
        <dbReference type="SAM" id="SignalP"/>
    </source>
</evidence>
<dbReference type="EMBL" id="JADHEC010000024">
    <property type="protein sequence ID" value="MBF2709131.1"/>
    <property type="molecule type" value="Genomic_DNA"/>
</dbReference>
<accession>A0A930U9E4</accession>
<evidence type="ECO:0000313" key="2">
    <source>
        <dbReference type="EMBL" id="MBF2709131.1"/>
    </source>
</evidence>
<keyword evidence="1" id="KW-0732">Signal</keyword>
<evidence type="ECO:0008006" key="4">
    <source>
        <dbReference type="Google" id="ProtNLM"/>
    </source>
</evidence>
<organism evidence="2 3">
    <name type="scientific">Flavobacterium soyangense</name>
    <dbReference type="NCBI Taxonomy" id="2023265"/>
    <lineage>
        <taxon>Bacteria</taxon>
        <taxon>Pseudomonadati</taxon>
        <taxon>Bacteroidota</taxon>
        <taxon>Flavobacteriia</taxon>
        <taxon>Flavobacteriales</taxon>
        <taxon>Flavobacteriaceae</taxon>
        <taxon>Flavobacterium</taxon>
    </lineage>
</organism>
<feature type="chain" id="PRO_5037417406" description="Outer membrane protein beta-barrel domain-containing protein" evidence="1">
    <location>
        <begin position="22"/>
        <end position="204"/>
    </location>
</feature>
<gene>
    <name evidence="2" type="ORF">IR213_11075</name>
</gene>
<protein>
    <recommendedName>
        <fullName evidence="4">Outer membrane protein beta-barrel domain-containing protein</fullName>
    </recommendedName>
</protein>
<keyword evidence="3" id="KW-1185">Reference proteome</keyword>
<feature type="signal peptide" evidence="1">
    <location>
        <begin position="1"/>
        <end position="21"/>
    </location>
</feature>
<dbReference type="Proteomes" id="UP000646211">
    <property type="component" value="Unassembled WGS sequence"/>
</dbReference>
<proteinExistence type="predicted"/>
<reference evidence="2" key="1">
    <citation type="submission" date="2020-11" db="EMBL/GenBank/DDBJ databases">
        <title>Genome of Flavobacterium soyangense.</title>
        <authorList>
            <person name="Liu Q."/>
            <person name="Xin Y.-H."/>
        </authorList>
    </citation>
    <scope>NUCLEOTIDE SEQUENCE</scope>
    <source>
        <strain evidence="2">CGMCC 1.13493</strain>
    </source>
</reference>
<sequence length="204" mass="23248">MKLKKITFLFLSFMAYTNSFAQNNTSKIAEKKSTVRQLTIEPGIGIHTNFGTDLILSNQIQWNPNRYLSLASYTSFNINNPFQRDFNGIKTNYDYSINQKIGIGTTFYAKKSSHTFLLMAGVKYSSFKETIDDPNFNKVSASINSFSPDYGLMYSLKKGLGKYFFTYRMYVPLYPWPIKGSDSNYLDGNLNNITLEVGIGINIK</sequence>
<comment type="caution">
    <text evidence="2">The sequence shown here is derived from an EMBL/GenBank/DDBJ whole genome shotgun (WGS) entry which is preliminary data.</text>
</comment>
<dbReference type="AlphaFoldDB" id="A0A930U9E4"/>
<dbReference type="RefSeq" id="WP_194312385.1">
    <property type="nucleotide sequence ID" value="NZ_JADHEC010000024.1"/>
</dbReference>
<name>A0A930U9E4_9FLAO</name>
<evidence type="ECO:0000313" key="3">
    <source>
        <dbReference type="Proteomes" id="UP000646211"/>
    </source>
</evidence>